<evidence type="ECO:0000313" key="1">
    <source>
        <dbReference type="EMBL" id="KAG1530996.1"/>
    </source>
</evidence>
<keyword evidence="2" id="KW-1185">Reference proteome</keyword>
<sequence length="108" mass="11116">MGDTTERVARADAGHAIAAQHGIDAARQRAQVHRHVGSLGHQAAGGVEQRDGAVFALLDIAGERRTDQRVAHFFGDGQQAVAEDLHFDGVEGVGFGGGGQCGGHVGLP</sequence>
<name>A0A9P6XRD7_9FUNG</name>
<comment type="caution">
    <text evidence="1">The sequence shown here is derived from an EMBL/GenBank/DDBJ whole genome shotgun (WGS) entry which is preliminary data.</text>
</comment>
<reference evidence="1 2" key="1">
    <citation type="journal article" date="2020" name="Microb. Genom.">
        <title>Genetic diversity of clinical and environmental Mucorales isolates obtained from an investigation of mucormycosis cases among solid organ transplant recipients.</title>
        <authorList>
            <person name="Nguyen M.H."/>
            <person name="Kaul D."/>
            <person name="Muto C."/>
            <person name="Cheng S.J."/>
            <person name="Richter R.A."/>
            <person name="Bruno V.M."/>
            <person name="Liu G."/>
            <person name="Beyhan S."/>
            <person name="Sundermann A.J."/>
            <person name="Mounaud S."/>
            <person name="Pasculle A.W."/>
            <person name="Nierman W.C."/>
            <person name="Driscoll E."/>
            <person name="Cumbie R."/>
            <person name="Clancy C.J."/>
            <person name="Dupont C.L."/>
        </authorList>
    </citation>
    <scope>NUCLEOTIDE SEQUENCE [LARGE SCALE GENOMIC DNA]</scope>
    <source>
        <strain evidence="1 2">GL24</strain>
    </source>
</reference>
<accession>A0A9P6XRD7</accession>
<dbReference type="EMBL" id="JAANIU010011499">
    <property type="protein sequence ID" value="KAG1530996.1"/>
    <property type="molecule type" value="Genomic_DNA"/>
</dbReference>
<dbReference type="AlphaFoldDB" id="A0A9P6XRD7"/>
<dbReference type="Proteomes" id="UP000740926">
    <property type="component" value="Unassembled WGS sequence"/>
</dbReference>
<organism evidence="1 2">
    <name type="scientific">Rhizopus delemar</name>
    <dbReference type="NCBI Taxonomy" id="936053"/>
    <lineage>
        <taxon>Eukaryota</taxon>
        <taxon>Fungi</taxon>
        <taxon>Fungi incertae sedis</taxon>
        <taxon>Mucoromycota</taxon>
        <taxon>Mucoromycotina</taxon>
        <taxon>Mucoromycetes</taxon>
        <taxon>Mucorales</taxon>
        <taxon>Mucorineae</taxon>
        <taxon>Rhizopodaceae</taxon>
        <taxon>Rhizopus</taxon>
    </lineage>
</organism>
<gene>
    <name evidence="1" type="ORF">G6F50_016958</name>
</gene>
<protein>
    <submittedName>
        <fullName evidence="1">Uncharacterized protein</fullName>
    </submittedName>
</protein>
<dbReference type="AntiFam" id="ANF00115">
    <property type="entry name" value="Shadow ORF (opposite Oplah)"/>
</dbReference>
<evidence type="ECO:0000313" key="2">
    <source>
        <dbReference type="Proteomes" id="UP000740926"/>
    </source>
</evidence>
<proteinExistence type="predicted"/>